<feature type="non-terminal residue" evidence="3">
    <location>
        <position position="1"/>
    </location>
</feature>
<dbReference type="InterPro" id="IPR002543">
    <property type="entry name" value="FtsK_dom"/>
</dbReference>
<dbReference type="InterPro" id="IPR027417">
    <property type="entry name" value="P-loop_NTPase"/>
</dbReference>
<dbReference type="Proteomes" id="UP001597053">
    <property type="component" value="Unassembled WGS sequence"/>
</dbReference>
<dbReference type="EMBL" id="JBHTHM010000806">
    <property type="protein sequence ID" value="MFD0785408.1"/>
    <property type="molecule type" value="Genomic_DNA"/>
</dbReference>
<keyword evidence="1" id="KW-0547">Nucleotide-binding</keyword>
<gene>
    <name evidence="3" type="ORF">ACFQZ8_15985</name>
</gene>
<sequence length="247" mass="27039">LPRQLSVAELNERSDPTAGGLPIGVDEAALAPVYLELDGDPHLSIFGDAECGKTNLLRLIARGIVERYTPAQARLVIADYRRGLLGSVEGEHLLDYAPSNQAFSQGLGAIYDALQGRLPGPDVTPVQLRDRSWWQGPDLYILVDDYDLVASAGNNPLSVLHELLPLARDIGLHLIIARRMGGVSRALYEPVLQRLRELDSPALLMSGDRDEGQLFGGLRPQRMPAGRGTLVRRRDGVRLIQTAWSEP</sequence>
<comment type="caution">
    <text evidence="3">The sequence shown here is derived from an EMBL/GenBank/DDBJ whole genome shotgun (WGS) entry which is preliminary data.</text>
</comment>
<feature type="domain" description="FtsK" evidence="2">
    <location>
        <begin position="30"/>
        <end position="213"/>
    </location>
</feature>
<reference evidence="4" key="1">
    <citation type="journal article" date="2019" name="Int. J. Syst. Evol. Microbiol.">
        <title>The Global Catalogue of Microorganisms (GCM) 10K type strain sequencing project: providing services to taxonomists for standard genome sequencing and annotation.</title>
        <authorList>
            <consortium name="The Broad Institute Genomics Platform"/>
            <consortium name="The Broad Institute Genome Sequencing Center for Infectious Disease"/>
            <person name="Wu L."/>
            <person name="Ma J."/>
        </authorList>
    </citation>
    <scope>NUCLEOTIDE SEQUENCE [LARGE SCALE GENOMIC DNA]</scope>
    <source>
        <strain evidence="4">JCM 32148</strain>
    </source>
</reference>
<accession>A0ABW3A3E3</accession>
<evidence type="ECO:0000313" key="3">
    <source>
        <dbReference type="EMBL" id="MFD0785408.1"/>
    </source>
</evidence>
<evidence type="ECO:0000313" key="4">
    <source>
        <dbReference type="Proteomes" id="UP001597053"/>
    </source>
</evidence>
<dbReference type="SUPFAM" id="SSF52540">
    <property type="entry name" value="P-loop containing nucleoside triphosphate hydrolases"/>
    <property type="match status" value="1"/>
</dbReference>
<evidence type="ECO:0000259" key="2">
    <source>
        <dbReference type="PROSITE" id="PS50901"/>
    </source>
</evidence>
<proteinExistence type="predicted"/>
<name>A0ABW3A3E3_9ACTN</name>
<keyword evidence="1" id="KW-0067">ATP-binding</keyword>
<feature type="binding site" evidence="1">
    <location>
        <begin position="47"/>
        <end position="54"/>
    </location>
    <ligand>
        <name>ATP</name>
        <dbReference type="ChEBI" id="CHEBI:30616"/>
    </ligand>
</feature>
<dbReference type="PROSITE" id="PS50901">
    <property type="entry name" value="FTSK"/>
    <property type="match status" value="1"/>
</dbReference>
<evidence type="ECO:0000256" key="1">
    <source>
        <dbReference type="PROSITE-ProRule" id="PRU00289"/>
    </source>
</evidence>
<dbReference type="Gene3D" id="3.40.50.300">
    <property type="entry name" value="P-loop containing nucleotide triphosphate hydrolases"/>
    <property type="match status" value="1"/>
</dbReference>
<organism evidence="3 4">
    <name type="scientific">Micromonospora azadirachtae</name>
    <dbReference type="NCBI Taxonomy" id="1970735"/>
    <lineage>
        <taxon>Bacteria</taxon>
        <taxon>Bacillati</taxon>
        <taxon>Actinomycetota</taxon>
        <taxon>Actinomycetes</taxon>
        <taxon>Micromonosporales</taxon>
        <taxon>Micromonosporaceae</taxon>
        <taxon>Micromonospora</taxon>
    </lineage>
</organism>
<keyword evidence="4" id="KW-1185">Reference proteome</keyword>
<protein>
    <submittedName>
        <fullName evidence="3">Type VII secretion protein EccC</fullName>
    </submittedName>
</protein>